<feature type="transmembrane region" description="Helical" evidence="5">
    <location>
        <begin position="164"/>
        <end position="183"/>
    </location>
</feature>
<keyword evidence="4 5" id="KW-0472">Membrane</keyword>
<keyword evidence="3 5" id="KW-1133">Transmembrane helix</keyword>
<dbReference type="EMBL" id="AP022642">
    <property type="protein sequence ID" value="BCA27576.1"/>
    <property type="molecule type" value="Genomic_DNA"/>
</dbReference>
<dbReference type="GeneID" id="57396766"/>
<keyword evidence="2 5" id="KW-0812">Transmembrane</keyword>
<dbReference type="InterPro" id="IPR011527">
    <property type="entry name" value="ABC1_TM_dom"/>
</dbReference>
<protein>
    <submittedName>
        <fullName evidence="7">Membrane protein</fullName>
    </submittedName>
</protein>
<name>A0A679GAH1_9GAMM</name>
<dbReference type="Pfam" id="PF13748">
    <property type="entry name" value="ABC_membrane_3"/>
    <property type="match status" value="1"/>
</dbReference>
<evidence type="ECO:0000313" key="8">
    <source>
        <dbReference type="Proteomes" id="UP000501237"/>
    </source>
</evidence>
<evidence type="ECO:0000256" key="4">
    <source>
        <dbReference type="ARBA" id="ARBA00023136"/>
    </source>
</evidence>
<dbReference type="RefSeq" id="WP_172432943.1">
    <property type="nucleotide sequence ID" value="NZ_AP022642.1"/>
</dbReference>
<dbReference type="InterPro" id="IPR036640">
    <property type="entry name" value="ABC1_TM_sf"/>
</dbReference>
<comment type="subcellular location">
    <subcellularLocation>
        <location evidence="1">Cell membrane</location>
        <topology evidence="1">Multi-pass membrane protein</topology>
    </subcellularLocation>
</comment>
<evidence type="ECO:0000256" key="3">
    <source>
        <dbReference type="ARBA" id="ARBA00022989"/>
    </source>
</evidence>
<dbReference type="Proteomes" id="UP000501237">
    <property type="component" value="Chromosome"/>
</dbReference>
<organism evidence="7 8">
    <name type="scientific">Metapseudomonas otitidis</name>
    <dbReference type="NCBI Taxonomy" id="319939"/>
    <lineage>
        <taxon>Bacteria</taxon>
        <taxon>Pseudomonadati</taxon>
        <taxon>Pseudomonadota</taxon>
        <taxon>Gammaproteobacteria</taxon>
        <taxon>Pseudomonadales</taxon>
        <taxon>Pseudomonadaceae</taxon>
        <taxon>Metapseudomonas</taxon>
    </lineage>
</organism>
<dbReference type="PROSITE" id="PS50929">
    <property type="entry name" value="ABC_TM1F"/>
    <property type="match status" value="1"/>
</dbReference>
<gene>
    <name evidence="7" type="ORF">PtoMrB4_15530</name>
</gene>
<reference evidence="7 8" key="1">
    <citation type="journal article" date="2020" name="Microbiol. Resour. Announc.">
        <title>Complete genome sequence of Pseudomonas otitidis strain MrB4, isolated from Lake Biwa in Japan.</title>
        <authorList>
            <person name="Miyazaki K."/>
            <person name="Hase E."/>
            <person name="Maruya T."/>
        </authorList>
    </citation>
    <scope>NUCLEOTIDE SEQUENCE [LARGE SCALE GENOMIC DNA]</scope>
    <source>
        <strain evidence="7 8">MrB4</strain>
    </source>
</reference>
<dbReference type="SUPFAM" id="SSF90123">
    <property type="entry name" value="ABC transporter transmembrane region"/>
    <property type="match status" value="1"/>
</dbReference>
<proteinExistence type="predicted"/>
<evidence type="ECO:0000256" key="5">
    <source>
        <dbReference type="SAM" id="Phobius"/>
    </source>
</evidence>
<dbReference type="GO" id="GO:0005524">
    <property type="term" value="F:ATP binding"/>
    <property type="evidence" value="ECO:0007669"/>
    <property type="project" value="InterPro"/>
</dbReference>
<dbReference type="KEGG" id="poj:PtoMrB4_15530"/>
<evidence type="ECO:0000256" key="2">
    <source>
        <dbReference type="ARBA" id="ARBA00022692"/>
    </source>
</evidence>
<feature type="transmembrane region" description="Helical" evidence="5">
    <location>
        <begin position="36"/>
        <end position="61"/>
    </location>
</feature>
<evidence type="ECO:0000313" key="7">
    <source>
        <dbReference type="EMBL" id="BCA27576.1"/>
    </source>
</evidence>
<evidence type="ECO:0000256" key="1">
    <source>
        <dbReference type="ARBA" id="ARBA00004651"/>
    </source>
</evidence>
<feature type="transmembrane region" description="Helical" evidence="5">
    <location>
        <begin position="231"/>
        <end position="255"/>
    </location>
</feature>
<dbReference type="GO" id="GO:0140359">
    <property type="term" value="F:ABC-type transporter activity"/>
    <property type="evidence" value="ECO:0007669"/>
    <property type="project" value="InterPro"/>
</dbReference>
<sequence length="306" mass="33254">MHPLDTEQLASTGARLGQQSAATTLKAIACAYPGKLLGTFSLVALENLLMLAYPLFAGFAIDAIVRGEARLAVLYALVVLGFWVVGAARRAVDTRTFTRIYAELAVPVVLHQRRQQHGTSKVAARVVLAREFVDFFEKQIPVIATALVSIVGAAAMLLAIEPWVGAACLLALSLCLACLPRFATRNQALHERLNDRLEQEVALVGRVGRGSLLRHYRHLSSLRVRLSDREAVAYLLLGVMAALLFVVAITCLASAEQIKAGHIYAVMTYLWTFVGSLDEAPSVVDQLARLRDIGKRVDIGRDDTPA</sequence>
<feature type="transmembrane region" description="Helical" evidence="5">
    <location>
        <begin position="73"/>
        <end position="92"/>
    </location>
</feature>
<dbReference type="Gene3D" id="1.20.1560.10">
    <property type="entry name" value="ABC transporter type 1, transmembrane domain"/>
    <property type="match status" value="1"/>
</dbReference>
<feature type="domain" description="ABC transmembrane type-1" evidence="6">
    <location>
        <begin position="37"/>
        <end position="289"/>
    </location>
</feature>
<dbReference type="AlphaFoldDB" id="A0A679GAH1"/>
<dbReference type="GO" id="GO:0005886">
    <property type="term" value="C:plasma membrane"/>
    <property type="evidence" value="ECO:0007669"/>
    <property type="project" value="UniProtKB-SubCell"/>
</dbReference>
<evidence type="ECO:0000259" key="6">
    <source>
        <dbReference type="PROSITE" id="PS50929"/>
    </source>
</evidence>
<feature type="transmembrane region" description="Helical" evidence="5">
    <location>
        <begin position="140"/>
        <end position="158"/>
    </location>
</feature>
<accession>A0A679GAH1</accession>